<proteinExistence type="predicted"/>
<keyword evidence="3" id="KW-1185">Reference proteome</keyword>
<dbReference type="EMBL" id="JARBHB010000001">
    <property type="protein sequence ID" value="KAJ8894791.1"/>
    <property type="molecule type" value="Genomic_DNA"/>
</dbReference>
<feature type="compositionally biased region" description="Low complexity" evidence="1">
    <location>
        <begin position="10"/>
        <end position="24"/>
    </location>
</feature>
<evidence type="ECO:0000313" key="2">
    <source>
        <dbReference type="EMBL" id="KAJ8894791.1"/>
    </source>
</evidence>
<feature type="region of interest" description="Disordered" evidence="1">
    <location>
        <begin position="78"/>
        <end position="107"/>
    </location>
</feature>
<feature type="region of interest" description="Disordered" evidence="1">
    <location>
        <begin position="1"/>
        <end position="55"/>
    </location>
</feature>
<protein>
    <submittedName>
        <fullName evidence="2">Uncharacterized protein</fullName>
    </submittedName>
</protein>
<feature type="compositionally biased region" description="Gly residues" evidence="1">
    <location>
        <begin position="25"/>
        <end position="35"/>
    </location>
</feature>
<reference evidence="2 3" key="1">
    <citation type="submission" date="2023-02" db="EMBL/GenBank/DDBJ databases">
        <title>LHISI_Scaffold_Assembly.</title>
        <authorList>
            <person name="Stuart O.P."/>
            <person name="Cleave R."/>
            <person name="Magrath M.J.L."/>
            <person name="Mikheyev A.S."/>
        </authorList>
    </citation>
    <scope>NUCLEOTIDE SEQUENCE [LARGE SCALE GENOMIC DNA]</scope>
    <source>
        <strain evidence="2">Daus_M_001</strain>
        <tissue evidence="2">Leg muscle</tissue>
    </source>
</reference>
<evidence type="ECO:0000256" key="1">
    <source>
        <dbReference type="SAM" id="MobiDB-lite"/>
    </source>
</evidence>
<evidence type="ECO:0000313" key="3">
    <source>
        <dbReference type="Proteomes" id="UP001159363"/>
    </source>
</evidence>
<accession>A0ABQ9IDQ0</accession>
<dbReference type="Proteomes" id="UP001159363">
    <property type="component" value="Chromosome 1"/>
</dbReference>
<sequence>MSSVSPYVAGISSTPTSSPGSSVKVGGGGDFGGGMEAARHSRPHEQQQQPQAESCYEQRCAVCGRHLLHANVLSWQIREGRWGRRQGGGTRPPPPRTATAAPDRVLL</sequence>
<name>A0ABQ9IDQ0_9NEOP</name>
<comment type="caution">
    <text evidence="2">The sequence shown here is derived from an EMBL/GenBank/DDBJ whole genome shotgun (WGS) entry which is preliminary data.</text>
</comment>
<organism evidence="2 3">
    <name type="scientific">Dryococelus australis</name>
    <dbReference type="NCBI Taxonomy" id="614101"/>
    <lineage>
        <taxon>Eukaryota</taxon>
        <taxon>Metazoa</taxon>
        <taxon>Ecdysozoa</taxon>
        <taxon>Arthropoda</taxon>
        <taxon>Hexapoda</taxon>
        <taxon>Insecta</taxon>
        <taxon>Pterygota</taxon>
        <taxon>Neoptera</taxon>
        <taxon>Polyneoptera</taxon>
        <taxon>Phasmatodea</taxon>
        <taxon>Verophasmatodea</taxon>
        <taxon>Anareolatae</taxon>
        <taxon>Phasmatidae</taxon>
        <taxon>Eurycanthinae</taxon>
        <taxon>Dryococelus</taxon>
    </lineage>
</organism>
<feature type="compositionally biased region" description="Low complexity" evidence="1">
    <location>
        <begin position="97"/>
        <end position="107"/>
    </location>
</feature>
<gene>
    <name evidence="2" type="ORF">PR048_000098</name>
</gene>